<reference evidence="2 3" key="1">
    <citation type="submission" date="2013-08" db="EMBL/GenBank/DDBJ databases">
        <title>The genome sequence of Skermanella stibiiresistens.</title>
        <authorList>
            <person name="Zhu W."/>
            <person name="Wang G."/>
        </authorList>
    </citation>
    <scope>NUCLEOTIDE SEQUENCE [LARGE SCALE GENOMIC DNA]</scope>
    <source>
        <strain evidence="2 3">SB22</strain>
    </source>
</reference>
<dbReference type="EMBL" id="AVFL01000018">
    <property type="protein sequence ID" value="EWY38504.1"/>
    <property type="molecule type" value="Genomic_DNA"/>
</dbReference>
<gene>
    <name evidence="2" type="ORF">N825_13055</name>
</gene>
<organism evidence="2 3">
    <name type="scientific">Skermanella stibiiresistens SB22</name>
    <dbReference type="NCBI Taxonomy" id="1385369"/>
    <lineage>
        <taxon>Bacteria</taxon>
        <taxon>Pseudomonadati</taxon>
        <taxon>Pseudomonadota</taxon>
        <taxon>Alphaproteobacteria</taxon>
        <taxon>Rhodospirillales</taxon>
        <taxon>Azospirillaceae</taxon>
        <taxon>Skermanella</taxon>
    </lineage>
</organism>
<dbReference type="AlphaFoldDB" id="W9GXF6"/>
<comment type="caution">
    <text evidence="2">The sequence shown here is derived from an EMBL/GenBank/DDBJ whole genome shotgun (WGS) entry which is preliminary data.</text>
</comment>
<evidence type="ECO:0000313" key="3">
    <source>
        <dbReference type="Proteomes" id="UP000019486"/>
    </source>
</evidence>
<sequence length="29" mass="2953">MGGMTKNEQRGGVAPASSRAADHAINIRG</sequence>
<evidence type="ECO:0000313" key="2">
    <source>
        <dbReference type="EMBL" id="EWY38504.1"/>
    </source>
</evidence>
<keyword evidence="3" id="KW-1185">Reference proteome</keyword>
<protein>
    <submittedName>
        <fullName evidence="2">Uncharacterized protein</fullName>
    </submittedName>
</protein>
<accession>W9GXF6</accession>
<name>W9GXF6_9PROT</name>
<evidence type="ECO:0000256" key="1">
    <source>
        <dbReference type="SAM" id="MobiDB-lite"/>
    </source>
</evidence>
<proteinExistence type="predicted"/>
<feature type="region of interest" description="Disordered" evidence="1">
    <location>
        <begin position="1"/>
        <end position="29"/>
    </location>
</feature>
<dbReference type="Proteomes" id="UP000019486">
    <property type="component" value="Unassembled WGS sequence"/>
</dbReference>